<organism evidence="17 18">
    <name type="scientific">Thelohanellus kitauei</name>
    <name type="common">Myxosporean</name>
    <dbReference type="NCBI Taxonomy" id="669202"/>
    <lineage>
        <taxon>Eukaryota</taxon>
        <taxon>Metazoa</taxon>
        <taxon>Cnidaria</taxon>
        <taxon>Myxozoa</taxon>
        <taxon>Myxosporea</taxon>
        <taxon>Bivalvulida</taxon>
        <taxon>Platysporina</taxon>
        <taxon>Myxobolidae</taxon>
        <taxon>Thelohanellus</taxon>
    </lineage>
</organism>
<evidence type="ECO:0000256" key="13">
    <source>
        <dbReference type="ARBA" id="ARBA00048967"/>
    </source>
</evidence>
<comment type="similarity">
    <text evidence="3 14">Belongs to the pyruvate kinase family.</text>
</comment>
<dbReference type="PRINTS" id="PR01050">
    <property type="entry name" value="PYRUVTKNASE"/>
</dbReference>
<dbReference type="InterPro" id="IPR015795">
    <property type="entry name" value="Pyrv_Knase_C"/>
</dbReference>
<dbReference type="InterPro" id="IPR036918">
    <property type="entry name" value="Pyrv_Knase_C_sf"/>
</dbReference>
<dbReference type="InterPro" id="IPR011037">
    <property type="entry name" value="Pyrv_Knase-like_insert_dom_sf"/>
</dbReference>
<keyword evidence="11 14" id="KW-0324">Glycolysis</keyword>
<dbReference type="OrthoDB" id="108365at2759"/>
<dbReference type="SUPFAM" id="SSF51621">
    <property type="entry name" value="Phosphoenolpyruvate/pyruvate domain"/>
    <property type="match status" value="1"/>
</dbReference>
<dbReference type="Pfam" id="PF02887">
    <property type="entry name" value="PK_C"/>
    <property type="match status" value="1"/>
</dbReference>
<dbReference type="Pfam" id="PF00224">
    <property type="entry name" value="PK"/>
    <property type="match status" value="1"/>
</dbReference>
<dbReference type="SUPFAM" id="SSF50800">
    <property type="entry name" value="PK beta-barrel domain-like"/>
    <property type="match status" value="1"/>
</dbReference>
<dbReference type="GO" id="GO:0030955">
    <property type="term" value="F:potassium ion binding"/>
    <property type="evidence" value="ECO:0007669"/>
    <property type="project" value="InterPro"/>
</dbReference>
<dbReference type="AlphaFoldDB" id="A0A0C2ML28"/>
<evidence type="ECO:0000256" key="5">
    <source>
        <dbReference type="ARBA" id="ARBA00022679"/>
    </source>
</evidence>
<dbReference type="GO" id="GO:0016301">
    <property type="term" value="F:kinase activity"/>
    <property type="evidence" value="ECO:0007669"/>
    <property type="project" value="UniProtKB-KW"/>
</dbReference>
<dbReference type="InterPro" id="IPR001697">
    <property type="entry name" value="Pyr_Knase"/>
</dbReference>
<proteinExistence type="inferred from homology"/>
<dbReference type="NCBIfam" id="TIGR01064">
    <property type="entry name" value="pyruv_kin"/>
    <property type="match status" value="1"/>
</dbReference>
<dbReference type="FunFam" id="2.40.33.10:FF:000001">
    <property type="entry name" value="Pyruvate kinase"/>
    <property type="match status" value="1"/>
</dbReference>
<dbReference type="Gene3D" id="2.40.33.10">
    <property type="entry name" value="PK beta-barrel domain-like"/>
    <property type="match status" value="1"/>
</dbReference>
<dbReference type="SUPFAM" id="SSF52935">
    <property type="entry name" value="PK C-terminal domain-like"/>
    <property type="match status" value="1"/>
</dbReference>
<dbReference type="Gene3D" id="3.40.1380.20">
    <property type="entry name" value="Pyruvate kinase, C-terminal domain"/>
    <property type="match status" value="1"/>
</dbReference>
<dbReference type="InterPro" id="IPR040442">
    <property type="entry name" value="Pyrv_kinase-like_dom_sf"/>
</dbReference>
<keyword evidence="12 17" id="KW-0670">Pyruvate</keyword>
<dbReference type="InterPro" id="IPR015793">
    <property type="entry name" value="Pyrv_Knase_brl"/>
</dbReference>
<feature type="domain" description="Pyruvate kinase barrel" evidence="15">
    <location>
        <begin position="42"/>
        <end position="367"/>
    </location>
</feature>
<dbReference type="InterPro" id="IPR015806">
    <property type="entry name" value="Pyrv_Knase_insert_dom_sf"/>
</dbReference>
<comment type="pathway">
    <text evidence="2 14">Carbohydrate degradation; glycolysis; pyruvate from D-glyceraldehyde 3-phosphate: step 5/5.</text>
</comment>
<keyword evidence="7" id="KW-0547">Nucleotide-binding</keyword>
<sequence>MNIVDGELRSATKDQYSSEFLESHVAYNKFLDVYDDYPKFKCTGTICTIGPACSNSETIREMIREGMCIACFDFSRGSHKDQKILLNMVKSGSLQFSENHQLALAIDIKGPEIRIGMNQNNAHITLLEGKEVIVTTDESYKDKCTFERLYIDFHELIDSINAGQQILIDDGRIVLKAKELGKMAVLCDILCGGTLCGLENVILPRINTNLPIFSEKNIKDIRFAVEERFDIVMVFIRKAQNVKDVRQLLDETEHGRTMRIVSKIENYEGVENIEEIIEESDSIMVFRNRLALDLDNERSLIAQKKIISLCNLSGKYVICSGQILESMLDKNIPTVAEISDGINSVLDGTDCLMLFNETAYGKYPVQAAKTLKSICLAAENMNQTRRHFESIKNSLSCMTHEQATAMAAVDISYNLRVDGIIVLTTTGRTAQLISMFHPRCFVFALTRCSEVARSLHLYRNVCPIIYTRKRVEPWTEDIEARVTFTVNYALKNEVFKVGSKFIIITGWKPGPGFSNTIRIGCVQSNSFIDGVK</sequence>
<dbReference type="Gene3D" id="3.20.20.60">
    <property type="entry name" value="Phosphoenolpyruvate-binding domains"/>
    <property type="match status" value="1"/>
</dbReference>
<reference evidence="17 18" key="1">
    <citation type="journal article" date="2014" name="Genome Biol. Evol.">
        <title>The genome of the myxosporean Thelohanellus kitauei shows adaptations to nutrient acquisition within its fish host.</title>
        <authorList>
            <person name="Yang Y."/>
            <person name="Xiong J."/>
            <person name="Zhou Z."/>
            <person name="Huo F."/>
            <person name="Miao W."/>
            <person name="Ran C."/>
            <person name="Liu Y."/>
            <person name="Zhang J."/>
            <person name="Feng J."/>
            <person name="Wang M."/>
            <person name="Wang M."/>
            <person name="Wang L."/>
            <person name="Yao B."/>
        </authorList>
    </citation>
    <scope>NUCLEOTIDE SEQUENCE [LARGE SCALE GENOMIC DNA]</scope>
    <source>
        <strain evidence="17">Wuqing</strain>
    </source>
</reference>
<evidence type="ECO:0000256" key="6">
    <source>
        <dbReference type="ARBA" id="ARBA00022723"/>
    </source>
</evidence>
<protein>
    <recommendedName>
        <fullName evidence="4 14">Pyruvate kinase</fullName>
        <ecNumber evidence="4 14">2.7.1.40</ecNumber>
    </recommendedName>
</protein>
<comment type="caution">
    <text evidence="17">The sequence shown here is derived from an EMBL/GenBank/DDBJ whole genome shotgun (WGS) entry which is preliminary data.</text>
</comment>
<dbReference type="GO" id="GO:0004743">
    <property type="term" value="F:pyruvate kinase activity"/>
    <property type="evidence" value="ECO:0007669"/>
    <property type="project" value="UniProtKB-EC"/>
</dbReference>
<dbReference type="GO" id="GO:0000287">
    <property type="term" value="F:magnesium ion binding"/>
    <property type="evidence" value="ECO:0007669"/>
    <property type="project" value="InterPro"/>
</dbReference>
<evidence type="ECO:0000256" key="9">
    <source>
        <dbReference type="ARBA" id="ARBA00022840"/>
    </source>
</evidence>
<gene>
    <name evidence="17" type="ORF">RF11_15310</name>
</gene>
<evidence type="ECO:0000256" key="12">
    <source>
        <dbReference type="ARBA" id="ARBA00023317"/>
    </source>
</evidence>
<evidence type="ECO:0000256" key="7">
    <source>
        <dbReference type="ARBA" id="ARBA00022741"/>
    </source>
</evidence>
<evidence type="ECO:0000256" key="8">
    <source>
        <dbReference type="ARBA" id="ARBA00022777"/>
    </source>
</evidence>
<dbReference type="OMA" id="FERCDES"/>
<feature type="domain" description="Pyruvate kinase C-terminal" evidence="16">
    <location>
        <begin position="402"/>
        <end position="519"/>
    </location>
</feature>
<dbReference type="EC" id="2.7.1.40" evidence="4 14"/>
<evidence type="ECO:0000256" key="2">
    <source>
        <dbReference type="ARBA" id="ARBA00004997"/>
    </source>
</evidence>
<comment type="cofactor">
    <cofactor evidence="1">
        <name>K(+)</name>
        <dbReference type="ChEBI" id="CHEBI:29103"/>
    </cofactor>
</comment>
<dbReference type="GO" id="GO:0005524">
    <property type="term" value="F:ATP binding"/>
    <property type="evidence" value="ECO:0007669"/>
    <property type="project" value="UniProtKB-KW"/>
</dbReference>
<dbReference type="Proteomes" id="UP000031668">
    <property type="component" value="Unassembled WGS sequence"/>
</dbReference>
<comment type="catalytic activity">
    <reaction evidence="13">
        <text>pyruvate + ATP = phosphoenolpyruvate + ADP + H(+)</text>
        <dbReference type="Rhea" id="RHEA:18157"/>
        <dbReference type="ChEBI" id="CHEBI:15361"/>
        <dbReference type="ChEBI" id="CHEBI:15378"/>
        <dbReference type="ChEBI" id="CHEBI:30616"/>
        <dbReference type="ChEBI" id="CHEBI:58702"/>
        <dbReference type="ChEBI" id="CHEBI:456216"/>
        <dbReference type="EC" id="2.7.1.40"/>
    </reaction>
    <physiologicalReaction direction="right-to-left" evidence="13">
        <dbReference type="Rhea" id="RHEA:18159"/>
    </physiologicalReaction>
</comment>
<dbReference type="EMBL" id="JWZT01005006">
    <property type="protein sequence ID" value="KII62321.1"/>
    <property type="molecule type" value="Genomic_DNA"/>
</dbReference>
<keyword evidence="10 14" id="KW-0460">Magnesium</keyword>
<evidence type="ECO:0000256" key="3">
    <source>
        <dbReference type="ARBA" id="ARBA00008663"/>
    </source>
</evidence>
<evidence type="ECO:0000313" key="17">
    <source>
        <dbReference type="EMBL" id="KII62321.1"/>
    </source>
</evidence>
<accession>A0A0C2ML28</accession>
<keyword evidence="9" id="KW-0067">ATP-binding</keyword>
<dbReference type="PANTHER" id="PTHR11817">
    <property type="entry name" value="PYRUVATE KINASE"/>
    <property type="match status" value="1"/>
</dbReference>
<evidence type="ECO:0000259" key="16">
    <source>
        <dbReference type="Pfam" id="PF02887"/>
    </source>
</evidence>
<evidence type="ECO:0000256" key="1">
    <source>
        <dbReference type="ARBA" id="ARBA00001958"/>
    </source>
</evidence>
<dbReference type="InterPro" id="IPR015813">
    <property type="entry name" value="Pyrv/PenolPyrv_kinase-like_dom"/>
</dbReference>
<evidence type="ECO:0000256" key="11">
    <source>
        <dbReference type="ARBA" id="ARBA00023152"/>
    </source>
</evidence>
<name>A0A0C2ML28_THEKT</name>
<keyword evidence="18" id="KW-1185">Reference proteome</keyword>
<keyword evidence="6" id="KW-0479">Metal-binding</keyword>
<keyword evidence="8 14" id="KW-0418">Kinase</keyword>
<dbReference type="UniPathway" id="UPA00109">
    <property type="reaction ID" value="UER00188"/>
</dbReference>
<evidence type="ECO:0000256" key="14">
    <source>
        <dbReference type="RuleBase" id="RU000504"/>
    </source>
</evidence>
<evidence type="ECO:0000259" key="15">
    <source>
        <dbReference type="Pfam" id="PF00224"/>
    </source>
</evidence>
<evidence type="ECO:0000256" key="4">
    <source>
        <dbReference type="ARBA" id="ARBA00012142"/>
    </source>
</evidence>
<evidence type="ECO:0000256" key="10">
    <source>
        <dbReference type="ARBA" id="ARBA00022842"/>
    </source>
</evidence>
<keyword evidence="5 14" id="KW-0808">Transferase</keyword>
<evidence type="ECO:0000313" key="18">
    <source>
        <dbReference type="Proteomes" id="UP000031668"/>
    </source>
</evidence>